<dbReference type="EMBL" id="JBAHYK010003083">
    <property type="protein sequence ID" value="KAL0563962.1"/>
    <property type="molecule type" value="Genomic_DNA"/>
</dbReference>
<name>A0ABR3EM57_9AGAR</name>
<accession>A0ABR3EM57</accession>
<gene>
    <name evidence="1" type="ORF">V5O48_018096</name>
</gene>
<dbReference type="Proteomes" id="UP001465976">
    <property type="component" value="Unassembled WGS sequence"/>
</dbReference>
<feature type="non-terminal residue" evidence="1">
    <location>
        <position position="1"/>
    </location>
</feature>
<sequence length="284" mass="32063">ISFALCPMIYGPDEERETVRRLFKHLVAFARTDRFSSAAFNPPTALCHSNIIDGGFAPTRSYLIRVARAEAKPVDQYVVKYPRRGRRSQLADWQHRQEEYNNTVQNEASIVADAVIAQWPSIPTIHAINPDNRRFSALRLERFLGTLVPYFQQWTVNRDFASRIQTQLNEITSYVAYPSPGSYTAQRYPPSGSRPASHVSLSKIFGERAAPTFFPDDLPPLTPIPPQVSSTTHHDLQGVKELARELDSRGGAHTLYAQGLLESIIAHEEEVREEHQTIPRVANS</sequence>
<protein>
    <submittedName>
        <fullName evidence="1">Uncharacterized protein</fullName>
    </submittedName>
</protein>
<evidence type="ECO:0000313" key="1">
    <source>
        <dbReference type="EMBL" id="KAL0563962.1"/>
    </source>
</evidence>
<reference evidence="1 2" key="1">
    <citation type="submission" date="2024-02" db="EMBL/GenBank/DDBJ databases">
        <title>A draft genome for the cacao thread blight pathogen Marasmius crinis-equi.</title>
        <authorList>
            <person name="Cohen S.P."/>
            <person name="Baruah I.K."/>
            <person name="Amoako-Attah I."/>
            <person name="Bukari Y."/>
            <person name="Meinhardt L.W."/>
            <person name="Bailey B.A."/>
        </authorList>
    </citation>
    <scope>NUCLEOTIDE SEQUENCE [LARGE SCALE GENOMIC DNA]</scope>
    <source>
        <strain evidence="1 2">GH-76</strain>
    </source>
</reference>
<evidence type="ECO:0000313" key="2">
    <source>
        <dbReference type="Proteomes" id="UP001465976"/>
    </source>
</evidence>
<comment type="caution">
    <text evidence="1">The sequence shown here is derived from an EMBL/GenBank/DDBJ whole genome shotgun (WGS) entry which is preliminary data.</text>
</comment>
<keyword evidence="2" id="KW-1185">Reference proteome</keyword>
<organism evidence="1 2">
    <name type="scientific">Marasmius crinis-equi</name>
    <dbReference type="NCBI Taxonomy" id="585013"/>
    <lineage>
        <taxon>Eukaryota</taxon>
        <taxon>Fungi</taxon>
        <taxon>Dikarya</taxon>
        <taxon>Basidiomycota</taxon>
        <taxon>Agaricomycotina</taxon>
        <taxon>Agaricomycetes</taxon>
        <taxon>Agaricomycetidae</taxon>
        <taxon>Agaricales</taxon>
        <taxon>Marasmiineae</taxon>
        <taxon>Marasmiaceae</taxon>
        <taxon>Marasmius</taxon>
    </lineage>
</organism>
<proteinExistence type="predicted"/>